<keyword evidence="1" id="KW-0812">Transmembrane</keyword>
<reference evidence="2 3" key="1">
    <citation type="journal article" date="2015" name="Environ. Microbiol.">
        <title>Genome analyses suggest the presence of polyploidy and recent human-driven expansions in eight global populations of the honeybee pathogen Nosema ceranae.</title>
        <authorList>
            <person name="Pelin A."/>
            <person name="Selman M."/>
            <person name="Aris-Brosou S."/>
            <person name="Farinelli L."/>
            <person name="Corradi N."/>
        </authorList>
    </citation>
    <scope>NUCLEOTIDE SEQUENCE [LARGE SCALE GENOMIC DNA]</scope>
    <source>
        <strain evidence="2 3">PA08 1199</strain>
    </source>
</reference>
<comment type="caution">
    <text evidence="2">The sequence shown here is derived from an EMBL/GenBank/DDBJ whole genome shotgun (WGS) entry which is preliminary data.</text>
</comment>
<accession>A0A0F9W990</accession>
<organism evidence="2 3">
    <name type="scientific">Vairimorpha ceranae</name>
    <dbReference type="NCBI Taxonomy" id="40302"/>
    <lineage>
        <taxon>Eukaryota</taxon>
        <taxon>Fungi</taxon>
        <taxon>Fungi incertae sedis</taxon>
        <taxon>Microsporidia</taxon>
        <taxon>Nosematidae</taxon>
        <taxon>Vairimorpha</taxon>
    </lineage>
</organism>
<name>A0A0F9W990_9MICR</name>
<keyword evidence="1" id="KW-0472">Membrane</keyword>
<dbReference type="Proteomes" id="UP000034350">
    <property type="component" value="Unassembled WGS sequence"/>
</dbReference>
<gene>
    <name evidence="2" type="ORF">AAJ76_940009119</name>
</gene>
<keyword evidence="3" id="KW-1185">Reference proteome</keyword>
<evidence type="ECO:0000256" key="1">
    <source>
        <dbReference type="SAM" id="Phobius"/>
    </source>
</evidence>
<feature type="transmembrane region" description="Helical" evidence="1">
    <location>
        <begin position="27"/>
        <end position="47"/>
    </location>
</feature>
<dbReference type="RefSeq" id="XP_024329993.1">
    <property type="nucleotide sequence ID" value="XM_024476667.1"/>
</dbReference>
<evidence type="ECO:0000313" key="3">
    <source>
        <dbReference type="Proteomes" id="UP000034350"/>
    </source>
</evidence>
<protein>
    <submittedName>
        <fullName evidence="2">Uncharacterized protein</fullName>
    </submittedName>
</protein>
<dbReference type="GeneID" id="36321623"/>
<dbReference type="EMBL" id="JPQZ01000094">
    <property type="protein sequence ID" value="KKO74251.1"/>
    <property type="molecule type" value="Genomic_DNA"/>
</dbReference>
<feature type="transmembrane region" description="Helical" evidence="1">
    <location>
        <begin position="53"/>
        <end position="73"/>
    </location>
</feature>
<proteinExistence type="predicted"/>
<dbReference type="VEuPathDB" id="MicrosporidiaDB:AAJ76_940009119"/>
<evidence type="ECO:0000313" key="2">
    <source>
        <dbReference type="EMBL" id="KKO74251.1"/>
    </source>
</evidence>
<keyword evidence="1" id="KW-1133">Transmembrane helix</keyword>
<sequence length="120" mass="13328">MVKFTSKTIPTPSYLLYISPFKTGFRIFNSLFTVFLTFLAASFIISLRNSSSLSSLSALTTSSFSFSIIPKYFSSLLIFPTIKFFTSSLPSTKILCYQAVGSTLSNSNLYIVLLTSFNSF</sequence>
<dbReference type="AlphaFoldDB" id="A0A0F9W990"/>